<dbReference type="PIRSF" id="PIRSF010376">
    <property type="entry name" value="IspE"/>
    <property type="match status" value="1"/>
</dbReference>
<evidence type="ECO:0000256" key="5">
    <source>
        <dbReference type="ARBA" id="ARBA00022741"/>
    </source>
</evidence>
<evidence type="ECO:0000256" key="2">
    <source>
        <dbReference type="ARBA" id="ARBA00012052"/>
    </source>
</evidence>
<evidence type="ECO:0000259" key="11">
    <source>
        <dbReference type="Pfam" id="PF00288"/>
    </source>
</evidence>
<dbReference type="Pfam" id="PF08544">
    <property type="entry name" value="GHMP_kinases_C"/>
    <property type="match status" value="1"/>
</dbReference>
<comment type="similarity">
    <text evidence="1 10">Belongs to the GHMP kinase family. IspE subfamily.</text>
</comment>
<dbReference type="InterPro" id="IPR006204">
    <property type="entry name" value="GHMP_kinase_N_dom"/>
</dbReference>
<keyword evidence="8 10" id="KW-0414">Isoprene biosynthesis</keyword>
<dbReference type="Pfam" id="PF00288">
    <property type="entry name" value="GHMP_kinases_N"/>
    <property type="match status" value="1"/>
</dbReference>
<evidence type="ECO:0000256" key="4">
    <source>
        <dbReference type="ARBA" id="ARBA00022679"/>
    </source>
</evidence>
<dbReference type="PANTHER" id="PTHR43527:SF2">
    <property type="entry name" value="4-DIPHOSPHOCYTIDYL-2-C-METHYL-D-ERYTHRITOL KINASE, CHLOROPLASTIC"/>
    <property type="match status" value="1"/>
</dbReference>
<dbReference type="NCBIfam" id="NF011202">
    <property type="entry name" value="PRK14608.1"/>
    <property type="match status" value="1"/>
</dbReference>
<evidence type="ECO:0000313" key="14">
    <source>
        <dbReference type="Proteomes" id="UP000825799"/>
    </source>
</evidence>
<evidence type="ECO:0000256" key="1">
    <source>
        <dbReference type="ARBA" id="ARBA00009684"/>
    </source>
</evidence>
<gene>
    <name evidence="10" type="primary">ispE</name>
    <name evidence="13" type="ORF">K1X15_03170</name>
</gene>
<name>A0ABX8WIP6_9HYPH</name>
<dbReference type="SUPFAM" id="SSF54211">
    <property type="entry name" value="Ribosomal protein S5 domain 2-like"/>
    <property type="match status" value="1"/>
</dbReference>
<keyword evidence="14" id="KW-1185">Reference proteome</keyword>
<dbReference type="HAMAP" id="MF_00061">
    <property type="entry name" value="IspE"/>
    <property type="match status" value="1"/>
</dbReference>
<dbReference type="RefSeq" id="WP_220306043.1">
    <property type="nucleotide sequence ID" value="NZ_CP080590.1"/>
</dbReference>
<dbReference type="PANTHER" id="PTHR43527">
    <property type="entry name" value="4-DIPHOSPHOCYTIDYL-2-C-METHYL-D-ERYTHRITOL KINASE, CHLOROPLASTIC"/>
    <property type="match status" value="1"/>
</dbReference>
<accession>A0ABX8WIP6</accession>
<keyword evidence="4 10" id="KW-0808">Transferase</keyword>
<evidence type="ECO:0000256" key="7">
    <source>
        <dbReference type="ARBA" id="ARBA00022840"/>
    </source>
</evidence>
<feature type="binding site" evidence="10">
    <location>
        <begin position="99"/>
        <end position="109"/>
    </location>
    <ligand>
        <name>ATP</name>
        <dbReference type="ChEBI" id="CHEBI:30616"/>
    </ligand>
</feature>
<dbReference type="Proteomes" id="UP000825799">
    <property type="component" value="Chromosome"/>
</dbReference>
<evidence type="ECO:0000256" key="3">
    <source>
        <dbReference type="ARBA" id="ARBA00017473"/>
    </source>
</evidence>
<dbReference type="EC" id="2.7.1.148" evidence="2 10"/>
<dbReference type="SUPFAM" id="SSF55060">
    <property type="entry name" value="GHMP Kinase, C-terminal domain"/>
    <property type="match status" value="1"/>
</dbReference>
<organism evidence="13 14">
    <name type="scientific">Devosia salina</name>
    <dbReference type="NCBI Taxonomy" id="2860336"/>
    <lineage>
        <taxon>Bacteria</taxon>
        <taxon>Pseudomonadati</taxon>
        <taxon>Pseudomonadota</taxon>
        <taxon>Alphaproteobacteria</taxon>
        <taxon>Hyphomicrobiales</taxon>
        <taxon>Devosiaceae</taxon>
        <taxon>Devosia</taxon>
    </lineage>
</organism>
<feature type="domain" description="GHMP kinase C-terminal" evidence="12">
    <location>
        <begin position="214"/>
        <end position="277"/>
    </location>
</feature>
<sequence>MGETITQTAPAKINLALHVTHRREDGYHDLESLIVFAHVSDDLEAETADDDSLTISGPFSDGLGAGPSNLVLRAVAAFRDRWPALSPRGLKLHLVKNLPVAAGIGGGSADAAAALRIMAALAPEPVPVPDLADLAAGLGADVPACLLSRPLVARGVGEILSPLPEFPQLYVTLVNPKVPVATADVFRRLRAHDNYPLPALPSPLTRPAQLGLWLSETRNDLQPPAVKLVPEIGLLVEELAETQGCMLARMSGSGATVFGLFGSEGQAHEAANQLRRLHPDHWAAAAPLLLPTVGAH</sequence>
<keyword evidence="6 10" id="KW-0418">Kinase</keyword>
<dbReference type="NCBIfam" id="TIGR00154">
    <property type="entry name" value="ispE"/>
    <property type="match status" value="1"/>
</dbReference>
<proteinExistence type="inferred from homology"/>
<keyword evidence="7 10" id="KW-0067">ATP-binding</keyword>
<dbReference type="InterPro" id="IPR036554">
    <property type="entry name" value="GHMP_kinase_C_sf"/>
</dbReference>
<dbReference type="InterPro" id="IPR014721">
    <property type="entry name" value="Ribsml_uS5_D2-typ_fold_subgr"/>
</dbReference>
<feature type="active site" evidence="10">
    <location>
        <position position="141"/>
    </location>
</feature>
<keyword evidence="5 10" id="KW-0547">Nucleotide-binding</keyword>
<comment type="pathway">
    <text evidence="10">Isoprenoid biosynthesis; isopentenyl diphosphate biosynthesis via DXP pathway; isopentenyl diphosphate from 1-deoxy-D-xylulose 5-phosphate: step 3/6.</text>
</comment>
<dbReference type="Gene3D" id="3.30.70.890">
    <property type="entry name" value="GHMP kinase, C-terminal domain"/>
    <property type="match status" value="1"/>
</dbReference>
<dbReference type="InterPro" id="IPR020568">
    <property type="entry name" value="Ribosomal_Su5_D2-typ_SF"/>
</dbReference>
<protein>
    <recommendedName>
        <fullName evidence="3 10">4-diphosphocytidyl-2-C-methyl-D-erythritol kinase</fullName>
        <shortName evidence="10">CMK</shortName>
        <ecNumber evidence="2 10">2.7.1.148</ecNumber>
    </recommendedName>
    <alternativeName>
        <fullName evidence="9 10">4-(cytidine-5'-diphospho)-2-C-methyl-D-erythritol kinase</fullName>
    </alternativeName>
</protein>
<comment type="function">
    <text evidence="10">Catalyzes the phosphorylation of the position 2 hydroxy group of 4-diphosphocytidyl-2C-methyl-D-erythritol.</text>
</comment>
<evidence type="ECO:0000256" key="6">
    <source>
        <dbReference type="ARBA" id="ARBA00022777"/>
    </source>
</evidence>
<dbReference type="GO" id="GO:0050515">
    <property type="term" value="F:4-(cytidine 5'-diphospho)-2-C-methyl-D-erythritol kinase activity"/>
    <property type="evidence" value="ECO:0007669"/>
    <property type="project" value="UniProtKB-EC"/>
</dbReference>
<evidence type="ECO:0000256" key="9">
    <source>
        <dbReference type="ARBA" id="ARBA00032554"/>
    </source>
</evidence>
<evidence type="ECO:0000259" key="12">
    <source>
        <dbReference type="Pfam" id="PF08544"/>
    </source>
</evidence>
<dbReference type="EMBL" id="CP080590">
    <property type="protein sequence ID" value="QYO77589.1"/>
    <property type="molecule type" value="Genomic_DNA"/>
</dbReference>
<feature type="active site" evidence="10">
    <location>
        <position position="12"/>
    </location>
</feature>
<reference evidence="13 14" key="1">
    <citation type="submission" date="2021-08" db="EMBL/GenBank/DDBJ databases">
        <title>Devosia salina sp. nov., isolated from the South China Sea sediment.</title>
        <authorList>
            <person name="Zhou Z."/>
        </authorList>
    </citation>
    <scope>NUCLEOTIDE SEQUENCE [LARGE SCALE GENOMIC DNA]</scope>
    <source>
        <strain evidence="13 14">SCS-3</strain>
    </source>
</reference>
<evidence type="ECO:0000256" key="8">
    <source>
        <dbReference type="ARBA" id="ARBA00023229"/>
    </source>
</evidence>
<comment type="catalytic activity">
    <reaction evidence="10">
        <text>4-CDP-2-C-methyl-D-erythritol + ATP = 4-CDP-2-C-methyl-D-erythritol 2-phosphate + ADP + H(+)</text>
        <dbReference type="Rhea" id="RHEA:18437"/>
        <dbReference type="ChEBI" id="CHEBI:15378"/>
        <dbReference type="ChEBI" id="CHEBI:30616"/>
        <dbReference type="ChEBI" id="CHEBI:57823"/>
        <dbReference type="ChEBI" id="CHEBI:57919"/>
        <dbReference type="ChEBI" id="CHEBI:456216"/>
        <dbReference type="EC" id="2.7.1.148"/>
    </reaction>
</comment>
<dbReference type="InterPro" id="IPR013750">
    <property type="entry name" value="GHMP_kinase_C_dom"/>
</dbReference>
<evidence type="ECO:0000256" key="10">
    <source>
        <dbReference type="HAMAP-Rule" id="MF_00061"/>
    </source>
</evidence>
<evidence type="ECO:0000313" key="13">
    <source>
        <dbReference type="EMBL" id="QYO77589.1"/>
    </source>
</evidence>
<dbReference type="InterPro" id="IPR004424">
    <property type="entry name" value="IspE"/>
</dbReference>
<feature type="domain" description="GHMP kinase N-terminal" evidence="11">
    <location>
        <begin position="69"/>
        <end position="148"/>
    </location>
</feature>
<dbReference type="Gene3D" id="3.30.230.10">
    <property type="match status" value="1"/>
</dbReference>